<dbReference type="NCBIfam" id="NF033902">
    <property type="entry name" value="iso_D2_wall_anc"/>
    <property type="match status" value="1"/>
</dbReference>
<organism evidence="8 9">
    <name type="scientific">Peptoniphilus lacrimalis 315-B</name>
    <dbReference type="NCBI Taxonomy" id="596330"/>
    <lineage>
        <taxon>Bacteria</taxon>
        <taxon>Bacillati</taxon>
        <taxon>Bacillota</taxon>
        <taxon>Tissierellia</taxon>
        <taxon>Tissierellales</taxon>
        <taxon>Peptoniphilaceae</taxon>
        <taxon>Peptoniphilus</taxon>
    </lineage>
</organism>
<keyword evidence="9" id="KW-1185">Reference proteome</keyword>
<dbReference type="PANTHER" id="PTHR36108">
    <property type="entry name" value="COLOSSIN-B-RELATED"/>
    <property type="match status" value="1"/>
</dbReference>
<sequence>MKNKIQKIFRMMLALVLLLTSMGINNVFAAENGSITVNGTTNGKSYGVYKIFDLTYEGDNVSYTIANEWKDFFKTGKGKDYIVSQNTGNLNPIVLDDQVKYININDNNIADFAKAAMAEMPNKTRQAVQTANGDTITFSNLSLGYYLVHPEGATELADGQVSIVSLTSTKPSGTVVVKGKYPTIKKVADKKSADYDEKITFTVTGKVPDSTGYSKYEYVLKDTLPKGLTIDKDSIKVTINGTVQTAHITKTVEGQNITVTFNILEIVKNNNVKAGQEIKVTYDTRVNKDFDLGNVGEENKAHVEFSNDPKDDTKKDKTPEEEVKVYSGKIKIVKYAKGNEATKLKGAEFVLKNSEGKYYKLEETNDKKKVTWVSEIGQATVLTSDNNGELEFKGLKAGIYKLKETKAPKGYNLLTQEETVELKDGSGNTGTEIKMEATSKIENSSGTELPKVGGAGTKLFSLIGGAVIIYAVLSLVRGKIKLQER</sequence>
<dbReference type="Pfam" id="PF17802">
    <property type="entry name" value="SpaA"/>
    <property type="match status" value="1"/>
</dbReference>
<keyword evidence="5" id="KW-0812">Transmembrane</keyword>
<evidence type="ECO:0000256" key="2">
    <source>
        <dbReference type="ARBA" id="ARBA00022525"/>
    </source>
</evidence>
<reference evidence="8 9" key="1">
    <citation type="submission" date="2009-12" db="EMBL/GenBank/DDBJ databases">
        <title>Genome Sequence of Peptoniphilus lacrimalis 315-B.</title>
        <authorList>
            <person name="Durkin A.S."/>
            <person name="Madupu R."/>
            <person name="Torralba M."/>
            <person name="Methe B."/>
            <person name="Sutton G."/>
            <person name="Strausberg R.L."/>
            <person name="Nelson K.E."/>
        </authorList>
    </citation>
    <scope>NUCLEOTIDE SEQUENCE [LARGE SCALE GENOMIC DNA]</scope>
    <source>
        <strain evidence="8 9">315-B</strain>
    </source>
</reference>
<evidence type="ECO:0000256" key="4">
    <source>
        <dbReference type="SAM" id="MobiDB-lite"/>
    </source>
</evidence>
<dbReference type="Proteomes" id="UP000005711">
    <property type="component" value="Unassembled WGS sequence"/>
</dbReference>
<feature type="transmembrane region" description="Helical" evidence="5">
    <location>
        <begin position="459"/>
        <end position="476"/>
    </location>
</feature>
<dbReference type="InterPro" id="IPR013783">
    <property type="entry name" value="Ig-like_fold"/>
</dbReference>
<dbReference type="Gene3D" id="2.60.40.10">
    <property type="entry name" value="Immunoglobulins"/>
    <property type="match status" value="1"/>
</dbReference>
<evidence type="ECO:0000256" key="1">
    <source>
        <dbReference type="ARBA" id="ARBA00007257"/>
    </source>
</evidence>
<dbReference type="eggNOG" id="COG4932">
    <property type="taxonomic scope" value="Bacteria"/>
</dbReference>
<accession>D1VTY7</accession>
<name>D1VTY7_9FIRM</name>
<comment type="similarity">
    <text evidence="1">Belongs to the serine-aspartate repeat-containing protein (SDr) family.</text>
</comment>
<evidence type="ECO:0000256" key="6">
    <source>
        <dbReference type="SAM" id="SignalP"/>
    </source>
</evidence>
<evidence type="ECO:0000256" key="3">
    <source>
        <dbReference type="ARBA" id="ARBA00022729"/>
    </source>
</evidence>
<feature type="chain" id="PRO_5003027143" evidence="6">
    <location>
        <begin position="30"/>
        <end position="485"/>
    </location>
</feature>
<evidence type="ECO:0000313" key="8">
    <source>
        <dbReference type="EMBL" id="EFA89958.1"/>
    </source>
</evidence>
<proteinExistence type="inferred from homology"/>
<keyword evidence="5" id="KW-1133">Transmembrane helix</keyword>
<comment type="caution">
    <text evidence="8">The sequence shown here is derived from an EMBL/GenBank/DDBJ whole genome shotgun (WGS) entry which is preliminary data.</text>
</comment>
<keyword evidence="2" id="KW-0964">Secreted</keyword>
<evidence type="ECO:0000259" key="7">
    <source>
        <dbReference type="Pfam" id="PF17802"/>
    </source>
</evidence>
<evidence type="ECO:0000313" key="9">
    <source>
        <dbReference type="Proteomes" id="UP000005711"/>
    </source>
</evidence>
<dbReference type="InterPro" id="IPR048052">
    <property type="entry name" value="FM1-like"/>
</dbReference>
<dbReference type="InterPro" id="IPR026466">
    <property type="entry name" value="Fim_isopep_form_D2_dom"/>
</dbReference>
<dbReference type="EMBL" id="ADDO01000052">
    <property type="protein sequence ID" value="EFA89958.1"/>
    <property type="molecule type" value="Genomic_DNA"/>
</dbReference>
<feature type="signal peptide" evidence="6">
    <location>
        <begin position="1"/>
        <end position="29"/>
    </location>
</feature>
<feature type="region of interest" description="Disordered" evidence="4">
    <location>
        <begin position="300"/>
        <end position="319"/>
    </location>
</feature>
<dbReference type="Gene3D" id="2.60.40.740">
    <property type="match status" value="1"/>
</dbReference>
<dbReference type="SUPFAM" id="SSF49478">
    <property type="entry name" value="Cna protein B-type domain"/>
    <property type="match status" value="1"/>
</dbReference>
<protein>
    <submittedName>
        <fullName evidence="8">Conserved repeat protein</fullName>
    </submittedName>
</protein>
<dbReference type="RefSeq" id="WP_004825032.1">
    <property type="nucleotide sequence ID" value="NZ_ADDO01000052.1"/>
</dbReference>
<evidence type="ECO:0000256" key="5">
    <source>
        <dbReference type="SAM" id="Phobius"/>
    </source>
</evidence>
<dbReference type="AlphaFoldDB" id="D1VTY7"/>
<dbReference type="InterPro" id="IPR008966">
    <property type="entry name" value="Adhesion_dom_sf"/>
</dbReference>
<feature type="domain" description="SpaA-like prealbumin fold" evidence="7">
    <location>
        <begin position="329"/>
        <end position="429"/>
    </location>
</feature>
<dbReference type="SUPFAM" id="SSF49401">
    <property type="entry name" value="Bacterial adhesins"/>
    <property type="match status" value="1"/>
</dbReference>
<dbReference type="NCBIfam" id="TIGR04226">
    <property type="entry name" value="RrgB_K2N_iso_D2"/>
    <property type="match status" value="1"/>
</dbReference>
<gene>
    <name evidence="8" type="ORF">HMPREF0628_1480</name>
</gene>
<keyword evidence="3 6" id="KW-0732">Signal</keyword>
<dbReference type="InterPro" id="IPR041033">
    <property type="entry name" value="SpaA_PFL_dom_1"/>
</dbReference>
<keyword evidence="5" id="KW-0472">Membrane</keyword>
<dbReference type="PANTHER" id="PTHR36108:SF13">
    <property type="entry name" value="COLOSSIN-B-RELATED"/>
    <property type="match status" value="1"/>
</dbReference>